<name>A0ACB8RW78_9AGAM</name>
<comment type="caution">
    <text evidence="1">The sequence shown here is derived from an EMBL/GenBank/DDBJ whole genome shotgun (WGS) entry which is preliminary data.</text>
</comment>
<protein>
    <submittedName>
        <fullName evidence="1">Subtilisin-like protein</fullName>
    </submittedName>
</protein>
<dbReference type="Proteomes" id="UP000814033">
    <property type="component" value="Unassembled WGS sequence"/>
</dbReference>
<dbReference type="EMBL" id="MU275893">
    <property type="protein sequence ID" value="KAI0048067.1"/>
    <property type="molecule type" value="Genomic_DNA"/>
</dbReference>
<reference evidence="1" key="2">
    <citation type="journal article" date="2022" name="New Phytol.">
        <title>Evolutionary transition to the ectomycorrhizal habit in the genomes of a hyperdiverse lineage of mushroom-forming fungi.</title>
        <authorList>
            <person name="Looney B."/>
            <person name="Miyauchi S."/>
            <person name="Morin E."/>
            <person name="Drula E."/>
            <person name="Courty P.E."/>
            <person name="Kohler A."/>
            <person name="Kuo A."/>
            <person name="LaButti K."/>
            <person name="Pangilinan J."/>
            <person name="Lipzen A."/>
            <person name="Riley R."/>
            <person name="Andreopoulos W."/>
            <person name="He G."/>
            <person name="Johnson J."/>
            <person name="Nolan M."/>
            <person name="Tritt A."/>
            <person name="Barry K.W."/>
            <person name="Grigoriev I.V."/>
            <person name="Nagy L.G."/>
            <person name="Hibbett D."/>
            <person name="Henrissat B."/>
            <person name="Matheny P.B."/>
            <person name="Labbe J."/>
            <person name="Martin F.M."/>
        </authorList>
    </citation>
    <scope>NUCLEOTIDE SEQUENCE</scope>
    <source>
        <strain evidence="1">FP105234-sp</strain>
    </source>
</reference>
<organism evidence="1 2">
    <name type="scientific">Auriscalpium vulgare</name>
    <dbReference type="NCBI Taxonomy" id="40419"/>
    <lineage>
        <taxon>Eukaryota</taxon>
        <taxon>Fungi</taxon>
        <taxon>Dikarya</taxon>
        <taxon>Basidiomycota</taxon>
        <taxon>Agaricomycotina</taxon>
        <taxon>Agaricomycetes</taxon>
        <taxon>Russulales</taxon>
        <taxon>Auriscalpiaceae</taxon>
        <taxon>Auriscalpium</taxon>
    </lineage>
</organism>
<sequence length="633" mass="68513">MRSLLALVLGAIPLVLAHPSPRAAHVVHEQRAAEPVGWSKVRRLEAHAVLPLRIGLKQRNLDTLSELLDAISHPDSPMYGQHWSADQVARHFAPSDATVHAVKRWLVDAGLAPERVGVSYNKGWIEVNVTVSEAESLLQTEYHVYAHPSGVEQIGCQSYSVREHVREHVDLVRPTVHFNHRAAGASSRRFHKRSAHRPDALSDDIPGVKVDHKPTMPECDRYTTPACLRALYNIDWFPISTQKNSFAVVEFTPQAYLEEDLDLFFNNFSKSMLGQRPTLVPIDGGIVQTLNQSFYFNAESNLDLQYSMTLVAPQKVTLLQAGDVPEGASFDNWLDAVDESFCTYQGGDDPLQDGIYPDLLPGGSNQSASCGVIRPPYVMSISYGQGEHTVTPAYAHRQCAEYGKLGMMGTTVLYPSGDFGVAGNQGQCLDADGQAADNGTRFNPDFPVGCPFVTAVGATQIDRGAAVHQPESACRSDVFSGGGFSNIFPMPSYQATAVSKYFRDHRPPYTSSQFNNTGRARGFPDLSANGGKYVFAINGEFRLINGTSASSPVVGAIITLINDARLNFGKGPVGFINPAIYSSKFACGFTDIKSGGNPGCGTPGFTAVPGWDPVTGVGTPNLATLLPLFLTLP</sequence>
<proteinExistence type="predicted"/>
<evidence type="ECO:0000313" key="1">
    <source>
        <dbReference type="EMBL" id="KAI0048067.1"/>
    </source>
</evidence>
<reference evidence="1" key="1">
    <citation type="submission" date="2021-02" db="EMBL/GenBank/DDBJ databases">
        <authorList>
            <consortium name="DOE Joint Genome Institute"/>
            <person name="Ahrendt S."/>
            <person name="Looney B.P."/>
            <person name="Miyauchi S."/>
            <person name="Morin E."/>
            <person name="Drula E."/>
            <person name="Courty P.E."/>
            <person name="Chicoki N."/>
            <person name="Fauchery L."/>
            <person name="Kohler A."/>
            <person name="Kuo A."/>
            <person name="Labutti K."/>
            <person name="Pangilinan J."/>
            <person name="Lipzen A."/>
            <person name="Riley R."/>
            <person name="Andreopoulos W."/>
            <person name="He G."/>
            <person name="Johnson J."/>
            <person name="Barry K.W."/>
            <person name="Grigoriev I.V."/>
            <person name="Nagy L."/>
            <person name="Hibbett D."/>
            <person name="Henrissat B."/>
            <person name="Matheny P.B."/>
            <person name="Labbe J."/>
            <person name="Martin F."/>
        </authorList>
    </citation>
    <scope>NUCLEOTIDE SEQUENCE</scope>
    <source>
        <strain evidence="1">FP105234-sp</strain>
    </source>
</reference>
<evidence type="ECO:0000313" key="2">
    <source>
        <dbReference type="Proteomes" id="UP000814033"/>
    </source>
</evidence>
<gene>
    <name evidence="1" type="ORF">FA95DRAFT_1659290</name>
</gene>
<accession>A0ACB8RW78</accession>
<keyword evidence="2" id="KW-1185">Reference proteome</keyword>